<dbReference type="FunFam" id="1.20.1270.60:FF:000087">
    <property type="entry name" value="Rho guanyl nucleotide exchange factor"/>
    <property type="match status" value="1"/>
</dbReference>
<feature type="region of interest" description="Disordered" evidence="1">
    <location>
        <begin position="135"/>
        <end position="314"/>
    </location>
</feature>
<dbReference type="PROSITE" id="PS50010">
    <property type="entry name" value="DH_2"/>
    <property type="match status" value="1"/>
</dbReference>
<proteinExistence type="predicted"/>
<feature type="compositionally biased region" description="Polar residues" evidence="1">
    <location>
        <begin position="159"/>
        <end position="169"/>
    </location>
</feature>
<feature type="region of interest" description="Disordered" evidence="1">
    <location>
        <begin position="473"/>
        <end position="579"/>
    </location>
</feature>
<feature type="compositionally biased region" description="Pro residues" evidence="1">
    <location>
        <begin position="927"/>
        <end position="943"/>
    </location>
</feature>
<feature type="compositionally biased region" description="Low complexity" evidence="1">
    <location>
        <begin position="294"/>
        <end position="306"/>
    </location>
</feature>
<feature type="region of interest" description="Disordered" evidence="1">
    <location>
        <begin position="916"/>
        <end position="968"/>
    </location>
</feature>
<sequence length="1829" mass="201977">MRIVEPSISTSEPLTSVPYREPVRLLFRLKHIKSSTWGITGLDTVIGPDALPSRAAECELATLVGRDWTTSCYDAGAALLLRPRARRLWDMDSDQAHEYAFDPGLSVSHWLQSTELDHADQELGTSPEHYYSAYTTNEHTAPPSPQRGIDMPAARPRQPMTNGARTTPKVTPRSASGPASPPTATRSPPQVSNKVRALAERFEQSPGGSSTASSPAVRSRSRTPSRPGTHDPAARRANASISSTASAARPSKEASYGPHKFNNLKPRDRPQPAPATARNARRTNGSRSSIDQHVSSTSTPKKVTSPNRASAPSGRQLFGEVLTGQDALSPGFGIPVYDNTHSDAAQPSTSFTGSHHARSASTATPAFADDAQPAPPQPQVHAQEQTIARSPQRHTPRSRIPVATRRLSAGSDSNSSTRSVKYTPTRAMNHSNRASPTRMDRVLAAAAATPVSSRGTDQSTLPALAYRGYRERGKSPLGARSGPSVSAVVNAPPPPTSPRLRNSRERQPLQPSPASRSTSTGPHGEQEYFPLASSFDPPQEQSAGLPDVTGTEQPHDIRAQSQHVSRDEHSSPPLEQQHLSLQTYSLPVPVLEQPASAVTEFDESPVLGLPGSFVLTPPAAHQEPEHQLLQPRVFHPPPQRPAPQSPEMEKSELGVRESIPIMLSEEPPSEPWEPDSESFSAGLQALSYGYKFDQAHDAGDMPSMSRHDTKGSLGDSLPKRDTLFPDDSASVAPYRTLGSLTLNNETYSVVNSVLNMYHQSPVISPELASVSRERVQQVSPVIAQHKDWASKESTESYLARLLSDANSSKHDKERREPERVASPSRPDSYTPQLQQGTPESHVGGTAIIYPSSSRRYSRESAGSTTTTIQEDVSHSGSSSGDPSHNALSRTSTDEHKSVASNRIELPQLAWTNGGLGLDLQHSMPHSLPAPPRPNYSPPPPPVNPSIDQQLSSRPNQYNSAPPQQQFSRPMLNNDKFEMHPARSRTPVLHVHEQSLEDRYGTPQPIESTVDVPCEAEQGENGQPDPARQALIKRYRTLQELLHTEHQFCIDMMIAHNIFEATASNLMSEKEKRLLFSNCKELEKFSLSLFRAFKKAAKPVVNYEISPPTGPWNRDSSDGKSYDSGESPMHAQRPSGDSPDQFENCTLENDRLTTIGQVFLDNKEKMERLYTTYFLNQDNASAYIKKNHGNETLSGWVTACFEQVENMTQAWDLDSLLLKPCQRLLKYPLILQSLQEITEPDHPDLPKIKEAYEELRAMSQRINQAKARSDTFRAAASEGKKEKKSGLGKTFVKAFIPKVDKSKAYDEADKTFKDQDYKSKEQKFGGHFFQLQIVIRDFEQYLDSITEHYLQLNIVFLGFITVCEVAPSVSPEIESTWRKWAMAHFELQNKALEEHKAAVRSRVLKPVGDLWEMWVSYQKTIEQRKKYLLYYVKHKQALDRGEKIDPDVEESSKKFSTINDTLKHELPLLYERTKGLMRTLMTLFMCLQKDWYKTCSKKILPLLESEPQHTTSLRYDLESYVERFHSDYKPLQDHANRLGIINRNLLVDISNMTSPVPTLSSDGGASSRNSSSRRTESIGSEASMLDSKTRNSGGYTPRSHPRSLDNAPRSSPAGPAYPSLYPPNASGRAGPGPTSLREARALSPTSDNSDATIVRKERRNTGPSRNNHNYMGLDGAVDIEHSPLSVNAFDFPPQLGPSFLSPSQPSIHTFSAPTSQPASLPGSTRASGVFNSALPMSDSPAPGSVEDLPTTPADTDEPEVLFLAASLFEFNIAHDRREGGIPYLVYVPGEIFDVIGMKGELWLARNQDDQTKTVGWIWEKHFARILPEDA</sequence>
<dbReference type="SUPFAM" id="SSF103657">
    <property type="entry name" value="BAR/IMD domain-like"/>
    <property type="match status" value="1"/>
</dbReference>
<dbReference type="Proteomes" id="UP001199106">
    <property type="component" value="Unassembled WGS sequence"/>
</dbReference>
<protein>
    <recommendedName>
        <fullName evidence="2">DH domain-containing protein</fullName>
    </recommendedName>
</protein>
<dbReference type="PANTHER" id="PTHR22834:SF20">
    <property type="entry name" value="SH3 DOMAIN-CONTAINING PROTEIN"/>
    <property type="match status" value="1"/>
</dbReference>
<name>A0AAD4IJY7_9PLEO</name>
<evidence type="ECO:0000259" key="2">
    <source>
        <dbReference type="PROSITE" id="PS50010"/>
    </source>
</evidence>
<dbReference type="InterPro" id="IPR051492">
    <property type="entry name" value="Dynamin-Rho_GEF"/>
</dbReference>
<dbReference type="SMART" id="SM00325">
    <property type="entry name" value="RhoGEF"/>
    <property type="match status" value="1"/>
</dbReference>
<dbReference type="GO" id="GO:0031991">
    <property type="term" value="P:regulation of actomyosin contractile ring contraction"/>
    <property type="evidence" value="ECO:0007669"/>
    <property type="project" value="TreeGrafter"/>
</dbReference>
<feature type="compositionally biased region" description="Polar residues" evidence="1">
    <location>
        <begin position="342"/>
        <end position="364"/>
    </location>
</feature>
<comment type="caution">
    <text evidence="3">The sequence shown here is derived from an EMBL/GenBank/DDBJ whole genome shotgun (WGS) entry which is preliminary data.</text>
</comment>
<dbReference type="GO" id="GO:0005085">
    <property type="term" value="F:guanyl-nucleotide exchange factor activity"/>
    <property type="evidence" value="ECO:0007669"/>
    <property type="project" value="InterPro"/>
</dbReference>
<feature type="compositionally biased region" description="Basic and acidic residues" evidence="1">
    <location>
        <begin position="697"/>
        <end position="710"/>
    </location>
</feature>
<feature type="compositionally biased region" description="Low complexity" evidence="1">
    <location>
        <begin position="851"/>
        <end position="863"/>
    </location>
</feature>
<feature type="compositionally biased region" description="Polar residues" evidence="1">
    <location>
        <begin position="945"/>
        <end position="967"/>
    </location>
</feature>
<organism evidence="3 4">
    <name type="scientific">Alternaria panax</name>
    <dbReference type="NCBI Taxonomy" id="48097"/>
    <lineage>
        <taxon>Eukaryota</taxon>
        <taxon>Fungi</taxon>
        <taxon>Dikarya</taxon>
        <taxon>Ascomycota</taxon>
        <taxon>Pezizomycotina</taxon>
        <taxon>Dothideomycetes</taxon>
        <taxon>Pleosporomycetidae</taxon>
        <taxon>Pleosporales</taxon>
        <taxon>Pleosporineae</taxon>
        <taxon>Pleosporaceae</taxon>
        <taxon>Alternaria</taxon>
        <taxon>Alternaria sect. Panax</taxon>
    </lineage>
</organism>
<feature type="compositionally biased region" description="Low complexity" evidence="1">
    <location>
        <begin position="235"/>
        <end position="249"/>
    </location>
</feature>
<dbReference type="InterPro" id="IPR035899">
    <property type="entry name" value="DBL_dom_sf"/>
</dbReference>
<feature type="region of interest" description="Disordered" evidence="1">
    <location>
        <begin position="1699"/>
        <end position="1752"/>
    </location>
</feature>
<dbReference type="CDD" id="cd00160">
    <property type="entry name" value="RhoGEF"/>
    <property type="match status" value="1"/>
</dbReference>
<evidence type="ECO:0000313" key="3">
    <source>
        <dbReference type="EMBL" id="KAG9196361.1"/>
    </source>
</evidence>
<feature type="compositionally biased region" description="Low complexity" evidence="1">
    <location>
        <begin position="1559"/>
        <end position="1571"/>
    </location>
</feature>
<feature type="compositionally biased region" description="Basic and acidic residues" evidence="1">
    <location>
        <begin position="807"/>
        <end position="819"/>
    </location>
</feature>
<gene>
    <name evidence="3" type="ORF">G6011_01482</name>
</gene>
<feature type="domain" description="DH" evidence="2">
    <location>
        <begin position="1032"/>
        <end position="1264"/>
    </location>
</feature>
<feature type="compositionally biased region" description="Low complexity" evidence="1">
    <location>
        <begin position="205"/>
        <end position="227"/>
    </location>
</feature>
<accession>A0AAD4IJY7</accession>
<feature type="region of interest" description="Disordered" evidence="1">
    <location>
        <begin position="1103"/>
        <end position="1143"/>
    </location>
</feature>
<dbReference type="PANTHER" id="PTHR22834">
    <property type="entry name" value="NUCLEAR FUSION PROTEIN FUS2"/>
    <property type="match status" value="1"/>
</dbReference>
<dbReference type="Pfam" id="PF00621">
    <property type="entry name" value="RhoGEF"/>
    <property type="match status" value="1"/>
</dbReference>
<feature type="compositionally biased region" description="Low complexity" evidence="1">
    <location>
        <begin position="874"/>
        <end position="884"/>
    </location>
</feature>
<dbReference type="CDD" id="cd07589">
    <property type="entry name" value="BAR_DNMBP"/>
    <property type="match status" value="1"/>
</dbReference>
<dbReference type="Gene3D" id="1.20.1270.60">
    <property type="entry name" value="Arfaptin homology (AH) domain/BAR domain"/>
    <property type="match status" value="1"/>
</dbReference>
<feature type="region of interest" description="Disordered" evidence="1">
    <location>
        <begin position="803"/>
        <end position="898"/>
    </location>
</feature>
<evidence type="ECO:0000313" key="4">
    <source>
        <dbReference type="Proteomes" id="UP001199106"/>
    </source>
</evidence>
<feature type="region of interest" description="Disordered" evidence="1">
    <location>
        <begin position="338"/>
        <end position="438"/>
    </location>
</feature>
<feature type="compositionally biased region" description="Polar residues" evidence="1">
    <location>
        <begin position="825"/>
        <end position="838"/>
    </location>
</feature>
<reference evidence="3" key="1">
    <citation type="submission" date="2021-07" db="EMBL/GenBank/DDBJ databases">
        <title>Genome Resource of American Ginseng Black Spot Pathogen Alternaria panax.</title>
        <authorList>
            <person name="Qiu C."/>
            <person name="Wang W."/>
            <person name="Liu Z."/>
        </authorList>
    </citation>
    <scope>NUCLEOTIDE SEQUENCE</scope>
    <source>
        <strain evidence="3">BNCC115425</strain>
    </source>
</reference>
<feature type="compositionally biased region" description="Polar residues" evidence="1">
    <location>
        <begin position="1699"/>
        <end position="1729"/>
    </location>
</feature>
<dbReference type="InterPro" id="IPR000219">
    <property type="entry name" value="DH_dom"/>
</dbReference>
<feature type="compositionally biased region" description="Polar residues" evidence="1">
    <location>
        <begin position="410"/>
        <end position="435"/>
    </location>
</feature>
<feature type="compositionally biased region" description="Polar residues" evidence="1">
    <location>
        <begin position="512"/>
        <end position="521"/>
    </location>
</feature>
<dbReference type="GO" id="GO:0005737">
    <property type="term" value="C:cytoplasm"/>
    <property type="evidence" value="ECO:0007669"/>
    <property type="project" value="TreeGrafter"/>
</dbReference>
<feature type="compositionally biased region" description="Low complexity" evidence="1">
    <location>
        <begin position="171"/>
        <end position="189"/>
    </location>
</feature>
<dbReference type="InterPro" id="IPR027267">
    <property type="entry name" value="AH/BAR_dom_sf"/>
</dbReference>
<keyword evidence="4" id="KW-1185">Reference proteome</keyword>
<evidence type="ECO:0000256" key="1">
    <source>
        <dbReference type="SAM" id="MobiDB-lite"/>
    </source>
</evidence>
<feature type="region of interest" description="Disordered" evidence="1">
    <location>
        <begin position="697"/>
        <end position="724"/>
    </location>
</feature>
<feature type="region of interest" description="Disordered" evidence="1">
    <location>
        <begin position="1554"/>
        <end position="1669"/>
    </location>
</feature>
<dbReference type="GO" id="GO:0032955">
    <property type="term" value="P:regulation of division septum assembly"/>
    <property type="evidence" value="ECO:0007669"/>
    <property type="project" value="TreeGrafter"/>
</dbReference>
<feature type="compositionally biased region" description="Basic and acidic residues" evidence="1">
    <location>
        <begin position="553"/>
        <end position="570"/>
    </location>
</feature>
<dbReference type="SUPFAM" id="SSF48065">
    <property type="entry name" value="DBL homology domain (DH-domain)"/>
    <property type="match status" value="1"/>
</dbReference>
<dbReference type="Gene3D" id="1.20.900.10">
    <property type="entry name" value="Dbl homology (DH) domain"/>
    <property type="match status" value="1"/>
</dbReference>
<dbReference type="EMBL" id="JAANER010000001">
    <property type="protein sequence ID" value="KAG9196361.1"/>
    <property type="molecule type" value="Genomic_DNA"/>
</dbReference>